<dbReference type="InterPro" id="IPR050204">
    <property type="entry name" value="AraC_XylS_family_regulators"/>
</dbReference>
<gene>
    <name evidence="5" type="ORF">AXW67_32715</name>
</gene>
<dbReference type="Pfam" id="PF14525">
    <property type="entry name" value="AraC_binding_2"/>
    <property type="match status" value="1"/>
</dbReference>
<dbReference type="InterPro" id="IPR018060">
    <property type="entry name" value="HTH_AraC"/>
</dbReference>
<keyword evidence="6" id="KW-1185">Reference proteome</keyword>
<dbReference type="GO" id="GO:0043565">
    <property type="term" value="F:sequence-specific DNA binding"/>
    <property type="evidence" value="ECO:0007669"/>
    <property type="project" value="InterPro"/>
</dbReference>
<comment type="caution">
    <text evidence="5">The sequence shown here is derived from an EMBL/GenBank/DDBJ whole genome shotgun (WGS) entry which is preliminary data.</text>
</comment>
<dbReference type="EMBL" id="LSEF01000124">
    <property type="protein sequence ID" value="OAF05908.1"/>
    <property type="molecule type" value="Genomic_DNA"/>
</dbReference>
<evidence type="ECO:0000256" key="3">
    <source>
        <dbReference type="ARBA" id="ARBA00023163"/>
    </source>
</evidence>
<feature type="domain" description="HTH araC/xylS-type" evidence="4">
    <location>
        <begin position="218"/>
        <end position="319"/>
    </location>
</feature>
<evidence type="ECO:0000313" key="5">
    <source>
        <dbReference type="EMBL" id="OAF05908.1"/>
    </source>
</evidence>
<sequence>MDAAKTPGIFFHQYAGLPRGPAFEQWRDRACGPCGLDVGPSHGDSIDCRLQISVIGDIALAIPEGTSAQYSRTQSSLADGSDDLVLISAHAGLVRVEQNRRPIELAPSQMMLADMSVTGAVGHTDQDRFTTIRMPRRALLEISPRAEDKLSQVLSDGAVAETIFRYHALAANNGPHLDAIGQRLTAQHMVDLVGLLLGTDAEHASLARGRGQAAARLDLMRADVMAALGRNDLCLSEVAARSGLSPRQAQRLFEQAGTTFTEFVLEQRLLLARKLLGDPRARARKISDIAHSAGFSDLSYFNRAFRKRFGATPSELRGV</sequence>
<dbReference type="InterPro" id="IPR018062">
    <property type="entry name" value="HTH_AraC-typ_CS"/>
</dbReference>
<dbReference type="GO" id="GO:0003700">
    <property type="term" value="F:DNA-binding transcription factor activity"/>
    <property type="evidence" value="ECO:0007669"/>
    <property type="project" value="InterPro"/>
</dbReference>
<name>A0A176YIS4_9BRAD</name>
<dbReference type="Pfam" id="PF12833">
    <property type="entry name" value="HTH_18"/>
    <property type="match status" value="1"/>
</dbReference>
<evidence type="ECO:0000313" key="6">
    <source>
        <dbReference type="Proteomes" id="UP000077173"/>
    </source>
</evidence>
<dbReference type="PROSITE" id="PS00041">
    <property type="entry name" value="HTH_ARAC_FAMILY_1"/>
    <property type="match status" value="1"/>
</dbReference>
<evidence type="ECO:0000256" key="2">
    <source>
        <dbReference type="ARBA" id="ARBA00023125"/>
    </source>
</evidence>
<dbReference type="PROSITE" id="PS01124">
    <property type="entry name" value="HTH_ARAC_FAMILY_2"/>
    <property type="match status" value="1"/>
</dbReference>
<evidence type="ECO:0000259" key="4">
    <source>
        <dbReference type="PROSITE" id="PS01124"/>
    </source>
</evidence>
<keyword evidence="3" id="KW-0804">Transcription</keyword>
<organism evidence="5 6">
    <name type="scientific">Bradyrhizobium neotropicale</name>
    <dbReference type="NCBI Taxonomy" id="1497615"/>
    <lineage>
        <taxon>Bacteria</taxon>
        <taxon>Pseudomonadati</taxon>
        <taxon>Pseudomonadota</taxon>
        <taxon>Alphaproteobacteria</taxon>
        <taxon>Hyphomicrobiales</taxon>
        <taxon>Nitrobacteraceae</taxon>
        <taxon>Bradyrhizobium</taxon>
    </lineage>
</organism>
<dbReference type="PANTHER" id="PTHR46796">
    <property type="entry name" value="HTH-TYPE TRANSCRIPTIONAL ACTIVATOR RHAS-RELATED"/>
    <property type="match status" value="1"/>
</dbReference>
<dbReference type="SUPFAM" id="SSF46689">
    <property type="entry name" value="Homeodomain-like"/>
    <property type="match status" value="1"/>
</dbReference>
<proteinExistence type="predicted"/>
<keyword evidence="2" id="KW-0238">DNA-binding</keyword>
<dbReference type="AlphaFoldDB" id="A0A176YIS4"/>
<dbReference type="SMART" id="SM00342">
    <property type="entry name" value="HTH_ARAC"/>
    <property type="match status" value="1"/>
</dbReference>
<dbReference type="InterPro" id="IPR009057">
    <property type="entry name" value="Homeodomain-like_sf"/>
</dbReference>
<dbReference type="PANTHER" id="PTHR46796:SF6">
    <property type="entry name" value="ARAC SUBFAMILY"/>
    <property type="match status" value="1"/>
</dbReference>
<dbReference type="InterPro" id="IPR035418">
    <property type="entry name" value="AraC-bd_2"/>
</dbReference>
<dbReference type="RefSeq" id="WP_063682227.1">
    <property type="nucleotide sequence ID" value="NZ_LSEF01000124.1"/>
</dbReference>
<evidence type="ECO:0000256" key="1">
    <source>
        <dbReference type="ARBA" id="ARBA00023015"/>
    </source>
</evidence>
<dbReference type="Gene3D" id="1.10.10.60">
    <property type="entry name" value="Homeodomain-like"/>
    <property type="match status" value="1"/>
</dbReference>
<protein>
    <submittedName>
        <fullName evidence="5">AraC family transcriptional regulator</fullName>
    </submittedName>
</protein>
<accession>A0A176YIS4</accession>
<dbReference type="InterPro" id="IPR020449">
    <property type="entry name" value="Tscrpt_reg_AraC-type_HTH"/>
</dbReference>
<dbReference type="Proteomes" id="UP000077173">
    <property type="component" value="Unassembled WGS sequence"/>
</dbReference>
<keyword evidence="1" id="KW-0805">Transcription regulation</keyword>
<reference evidence="5 6" key="1">
    <citation type="submission" date="2016-02" db="EMBL/GenBank/DDBJ databases">
        <title>Draft genome sequence of the strain BR 10247T Bradyrhizobium neotropicale isolated from nodules of Centrolobium paraense.</title>
        <authorList>
            <person name="Simoes-Araujo J.L."/>
            <person name="Barauna A.C."/>
            <person name="Silva K."/>
            <person name="Zilli J.E."/>
        </authorList>
    </citation>
    <scope>NUCLEOTIDE SEQUENCE [LARGE SCALE GENOMIC DNA]</scope>
    <source>
        <strain evidence="5 6">BR 10247</strain>
    </source>
</reference>
<dbReference type="PRINTS" id="PR00032">
    <property type="entry name" value="HTHARAC"/>
</dbReference>